<gene>
    <name evidence="18" type="ORF">C8E89_1549</name>
</gene>
<evidence type="ECO:0000256" key="2">
    <source>
        <dbReference type="ARBA" id="ARBA00010790"/>
    </source>
</evidence>
<dbReference type="InterPro" id="IPR036188">
    <property type="entry name" value="FAD/NAD-bd_sf"/>
</dbReference>
<dbReference type="SUPFAM" id="SSF51905">
    <property type="entry name" value="FAD/NAD(P)-binding domain"/>
    <property type="match status" value="1"/>
</dbReference>
<evidence type="ECO:0000256" key="4">
    <source>
        <dbReference type="ARBA" id="ARBA00022630"/>
    </source>
</evidence>
<dbReference type="GO" id="GO:0016995">
    <property type="term" value="F:cholesterol oxidase activity"/>
    <property type="evidence" value="ECO:0007669"/>
    <property type="project" value="UniProtKB-EC"/>
</dbReference>
<evidence type="ECO:0000256" key="1">
    <source>
        <dbReference type="ARBA" id="ARBA00001974"/>
    </source>
</evidence>
<dbReference type="OrthoDB" id="3587784at2"/>
<reference evidence="19" key="1">
    <citation type="submission" date="2018-05" db="EMBL/GenBank/DDBJ databases">
        <authorList>
            <person name="Deangelis K."/>
            <person name="Huntemann M."/>
            <person name="Clum A."/>
            <person name="Pillay M."/>
            <person name="Palaniappan K."/>
            <person name="Varghese N."/>
            <person name="Mikhailova N."/>
            <person name="Stamatis D."/>
            <person name="Reddy T."/>
            <person name="Daum C."/>
            <person name="Shapiro N."/>
            <person name="Ivanova N."/>
            <person name="Kyrpides N."/>
            <person name="Woyke T."/>
        </authorList>
    </citation>
    <scope>NUCLEOTIDE SEQUENCE [LARGE SCALE GENOMIC DNA]</scope>
    <source>
        <strain evidence="19">GAS496</strain>
    </source>
</reference>
<keyword evidence="5" id="KW-0274">FAD</keyword>
<comment type="caution">
    <text evidence="18">The sequence shown here is derived from an EMBL/GenBank/DDBJ whole genome shotgun (WGS) entry which is preliminary data.</text>
</comment>
<dbReference type="PANTHER" id="PTHR47470:SF1">
    <property type="entry name" value="FAD-DEPENDENT OXIDOREDUCTASE 2 FAD BINDING DOMAIN-CONTAINING PROTEIN"/>
    <property type="match status" value="1"/>
</dbReference>
<evidence type="ECO:0000256" key="7">
    <source>
        <dbReference type="ARBA" id="ARBA00023098"/>
    </source>
</evidence>
<comment type="cofactor">
    <cofactor evidence="1">
        <name>FAD</name>
        <dbReference type="ChEBI" id="CHEBI:57692"/>
    </cofactor>
</comment>
<organism evidence="18 19">
    <name type="scientific">Mycolicibacterium moriokaense</name>
    <dbReference type="NCBI Taxonomy" id="39691"/>
    <lineage>
        <taxon>Bacteria</taxon>
        <taxon>Bacillati</taxon>
        <taxon>Actinomycetota</taxon>
        <taxon>Actinomycetes</taxon>
        <taxon>Mycobacteriales</taxon>
        <taxon>Mycobacteriaceae</taxon>
        <taxon>Mycolicibacterium</taxon>
    </lineage>
</organism>
<dbReference type="RefSeq" id="WP_110320307.1">
    <property type="nucleotide sequence ID" value="NZ_QJJU01000054.1"/>
</dbReference>
<dbReference type="Proteomes" id="UP000247781">
    <property type="component" value="Unassembled WGS sequence"/>
</dbReference>
<sequence>MSNPRGWSQRSLNTGVMQTTDTSLSLVPKKRRLRRQLRLTTRQDPNNPTSTFLPVANDVARRLAERTGGTAQTWLTEALLNMPVTAHILGGAVAAYTPEHGVVDNDHRVFGYQNLLVCDGAVIPANPGVNPSMTIAAMVERAIASIPAKSGAPINPPSSRGFDVITESRGVGGKRLRAWTASV</sequence>
<accession>A0A318H089</accession>
<dbReference type="GO" id="GO:0008203">
    <property type="term" value="P:cholesterol metabolic process"/>
    <property type="evidence" value="ECO:0007669"/>
    <property type="project" value="UniProtKB-KW"/>
</dbReference>
<evidence type="ECO:0000256" key="5">
    <source>
        <dbReference type="ARBA" id="ARBA00022827"/>
    </source>
</evidence>
<keyword evidence="4" id="KW-0285">Flavoprotein</keyword>
<keyword evidence="10" id="KW-0413">Isomerase</keyword>
<keyword evidence="9" id="KW-0753">Steroid metabolism</keyword>
<evidence type="ECO:0000256" key="6">
    <source>
        <dbReference type="ARBA" id="ARBA00023002"/>
    </source>
</evidence>
<evidence type="ECO:0000256" key="8">
    <source>
        <dbReference type="ARBA" id="ARBA00023166"/>
    </source>
</evidence>
<evidence type="ECO:0000259" key="17">
    <source>
        <dbReference type="Pfam" id="PF05199"/>
    </source>
</evidence>
<comment type="pathway">
    <text evidence="12">Steroid metabolism; cholesterol degradation.</text>
</comment>
<dbReference type="Pfam" id="PF05199">
    <property type="entry name" value="GMC_oxred_C"/>
    <property type="match status" value="1"/>
</dbReference>
<evidence type="ECO:0000313" key="19">
    <source>
        <dbReference type="Proteomes" id="UP000247781"/>
    </source>
</evidence>
<feature type="region of interest" description="Disordered" evidence="16">
    <location>
        <begin position="1"/>
        <end position="24"/>
    </location>
</feature>
<keyword evidence="6" id="KW-0560">Oxidoreductase</keyword>
<dbReference type="PANTHER" id="PTHR47470">
    <property type="entry name" value="CHOLESTEROL OXIDASE"/>
    <property type="match status" value="1"/>
</dbReference>
<evidence type="ECO:0000313" key="18">
    <source>
        <dbReference type="EMBL" id="PXW96090.1"/>
    </source>
</evidence>
<proteinExistence type="inferred from homology"/>
<keyword evidence="3" id="KW-0153">Cholesterol metabolism</keyword>
<evidence type="ECO:0000256" key="13">
    <source>
        <dbReference type="ARBA" id="ARBA00049723"/>
    </source>
</evidence>
<dbReference type="EMBL" id="QJJU01000054">
    <property type="protein sequence ID" value="PXW96090.1"/>
    <property type="molecule type" value="Genomic_DNA"/>
</dbReference>
<dbReference type="AlphaFoldDB" id="A0A318H089"/>
<evidence type="ECO:0000256" key="15">
    <source>
        <dbReference type="ARBA" id="ARBA00049778"/>
    </source>
</evidence>
<reference evidence="18 19" key="2">
    <citation type="submission" date="2018-06" db="EMBL/GenBank/DDBJ databases">
        <title>Sequencing of bacterial isolates from soil warming experiment in Harvard Forest, Massachusetts, USA.</title>
        <authorList>
            <person name="Deangelis K.PhD."/>
        </authorList>
    </citation>
    <scope>NUCLEOTIDE SEQUENCE [LARGE SCALE GENOMIC DNA]</scope>
    <source>
        <strain evidence="18 19">GAS496</strain>
    </source>
</reference>
<dbReference type="InterPro" id="IPR052542">
    <property type="entry name" value="Cholesterol_Oxidase"/>
</dbReference>
<feature type="domain" description="Glucose-methanol-choline oxidoreductase C-terminal" evidence="17">
    <location>
        <begin position="73"/>
        <end position="138"/>
    </location>
</feature>
<dbReference type="EC" id="5.3.3.1" evidence="11"/>
<evidence type="ECO:0000256" key="3">
    <source>
        <dbReference type="ARBA" id="ARBA00022548"/>
    </source>
</evidence>
<comment type="similarity">
    <text evidence="2">Belongs to the GMC oxidoreductase family.</text>
</comment>
<name>A0A318H089_9MYCO</name>
<dbReference type="Gene3D" id="3.50.50.60">
    <property type="entry name" value="FAD/NAD(P)-binding domain"/>
    <property type="match status" value="1"/>
</dbReference>
<keyword evidence="8" id="KW-1207">Sterol metabolism</keyword>
<dbReference type="GO" id="GO:0004769">
    <property type="term" value="F:steroid Delta-isomerase activity"/>
    <property type="evidence" value="ECO:0007669"/>
    <property type="project" value="UniProtKB-EC"/>
</dbReference>
<protein>
    <recommendedName>
        <fullName evidence="14">Cholesterol oxidase</fullName>
        <ecNumber evidence="13">1.1.3.6</ecNumber>
        <ecNumber evidence="11">5.3.3.1</ecNumber>
    </recommendedName>
    <alternativeName>
        <fullName evidence="15">Cholesterol isomerase</fullName>
    </alternativeName>
</protein>
<evidence type="ECO:0000256" key="11">
    <source>
        <dbReference type="ARBA" id="ARBA00038856"/>
    </source>
</evidence>
<evidence type="ECO:0000256" key="9">
    <source>
        <dbReference type="ARBA" id="ARBA00023221"/>
    </source>
</evidence>
<evidence type="ECO:0000256" key="10">
    <source>
        <dbReference type="ARBA" id="ARBA00023235"/>
    </source>
</evidence>
<evidence type="ECO:0000256" key="16">
    <source>
        <dbReference type="SAM" id="MobiDB-lite"/>
    </source>
</evidence>
<dbReference type="InterPro" id="IPR007867">
    <property type="entry name" value="GMC_OxRtase_C"/>
</dbReference>
<evidence type="ECO:0000256" key="14">
    <source>
        <dbReference type="ARBA" id="ARBA00049744"/>
    </source>
</evidence>
<keyword evidence="19" id="KW-1185">Reference proteome</keyword>
<keyword evidence="7" id="KW-0443">Lipid metabolism</keyword>
<evidence type="ECO:0000256" key="12">
    <source>
        <dbReference type="ARBA" id="ARBA00049645"/>
    </source>
</evidence>
<dbReference type="EC" id="1.1.3.6" evidence="13"/>